<dbReference type="InterPro" id="IPR036188">
    <property type="entry name" value="FAD/NAD-bd_sf"/>
</dbReference>
<dbReference type="OrthoDB" id="462203at2"/>
<name>A3U2I3_PSEBH</name>
<dbReference type="GO" id="GO:0004497">
    <property type="term" value="F:monooxygenase activity"/>
    <property type="evidence" value="ECO:0007669"/>
    <property type="project" value="InterPro"/>
</dbReference>
<feature type="binding site" evidence="2">
    <location>
        <position position="326"/>
    </location>
    <ligand>
        <name>FAD</name>
        <dbReference type="ChEBI" id="CHEBI:57692"/>
    </ligand>
</feature>
<dbReference type="HOGENOM" id="CLU_022247_1_0_5"/>
<feature type="binding site" evidence="2">
    <location>
        <position position="73"/>
    </location>
    <ligand>
        <name>7-chloro-L-tryptophan</name>
        <dbReference type="ChEBI" id="CHEBI:58713"/>
    </ligand>
</feature>
<dbReference type="eggNOG" id="COG0446">
    <property type="taxonomic scope" value="Bacteria"/>
</dbReference>
<dbReference type="InterPro" id="IPR050816">
    <property type="entry name" value="Flavin-dep_Halogenase_NPB"/>
</dbReference>
<feature type="active site" evidence="1">
    <location>
        <position position="73"/>
    </location>
</feature>
<dbReference type="GO" id="GO:0000166">
    <property type="term" value="F:nucleotide binding"/>
    <property type="evidence" value="ECO:0007669"/>
    <property type="project" value="UniProtKB-KW"/>
</dbReference>
<dbReference type="AlphaFoldDB" id="A3U2I3"/>
<dbReference type="Proteomes" id="UP000004318">
    <property type="component" value="Unassembled WGS sequence"/>
</dbReference>
<feature type="binding site" evidence="2">
    <location>
        <begin position="8"/>
        <end position="11"/>
    </location>
    <ligand>
        <name>FAD</name>
        <dbReference type="ChEBI" id="CHEBI:57692"/>
    </ligand>
</feature>
<dbReference type="PIRSF" id="PIRSF011396">
    <property type="entry name" value="Trp_halogenase"/>
    <property type="match status" value="1"/>
</dbReference>
<dbReference type="Gene3D" id="3.50.50.60">
    <property type="entry name" value="FAD/NAD(P)-binding domain"/>
    <property type="match status" value="1"/>
</dbReference>
<evidence type="ECO:0000256" key="2">
    <source>
        <dbReference type="PIRSR" id="PIRSR011396-2"/>
    </source>
</evidence>
<dbReference type="EMBL" id="AAMO01000012">
    <property type="protein sequence ID" value="EAQ01557.1"/>
    <property type="molecule type" value="Genomic_DNA"/>
</dbReference>
<dbReference type="InterPro" id="IPR033856">
    <property type="entry name" value="Trp_halogen"/>
</dbReference>
<gene>
    <name evidence="3" type="ORF">OB2597_03933</name>
</gene>
<dbReference type="PANTHER" id="PTHR43747">
    <property type="entry name" value="FAD-BINDING PROTEIN"/>
    <property type="match status" value="1"/>
</dbReference>
<protein>
    <submittedName>
        <fullName evidence="3">Tryptophan halogenase</fullName>
    </submittedName>
</protein>
<feature type="binding site" evidence="2">
    <location>
        <position position="178"/>
    </location>
    <ligand>
        <name>FAD</name>
        <dbReference type="ChEBI" id="CHEBI:57692"/>
    </ligand>
</feature>
<comment type="caution">
    <text evidence="3">The sequence shown here is derived from an EMBL/GenBank/DDBJ whole genome shotgun (WGS) entry which is preliminary data.</text>
</comment>
<dbReference type="InterPro" id="IPR006905">
    <property type="entry name" value="Flavin_halogenase"/>
</dbReference>
<feature type="binding site" evidence="2">
    <location>
        <position position="335"/>
    </location>
    <ligand>
        <name>L-tryptophan</name>
        <dbReference type="ChEBI" id="CHEBI:57912"/>
    </ligand>
</feature>
<dbReference type="PANTHER" id="PTHR43747:SF4">
    <property type="entry name" value="FLAVIN-DEPENDENT TRYPTOPHAN HALOGENASE"/>
    <property type="match status" value="1"/>
</dbReference>
<dbReference type="SUPFAM" id="SSF51905">
    <property type="entry name" value="FAD/NAD(P)-binding domain"/>
    <property type="match status" value="1"/>
</dbReference>
<evidence type="ECO:0000313" key="4">
    <source>
        <dbReference type="Proteomes" id="UP000004318"/>
    </source>
</evidence>
<sequence>MRVVIAGGGTAGWMAAAALAKYFGGTVAITLVESDEIGTVGVGEATIPQIRLFNSGLGIDEREFLRETNGTIKLGIEFVDWRRRGERYFHGFGEVGRAIGLVPFHHYWLRYAGEGGELPLEEFSPNAVAAREGRFGPGAGVAGARLPASAYHFDATLYARFLRRYAEARGVTRREGKVLSCTRNGGTGFIEALEMEKGDRIAGDLFIDCTGFRALLIGETLGIDYEDWSHWLPCDRAFALPSEGRGRLDPFTRSTARGAGWQWEIPLQHRTGNGHVFASAFTDEQAALATLTGTLPGKALAEPRLLRFATGKRRRMWHGNCVALGLSSGFLEPLESTSIHLIQAGIARLLALFPDRSCDPALVEEFNRQLDFEYEAIRDFLILHYHATDREDTEFWRYCRTMAIPESLSDKMELFRASGRIVRFNTELFDVPSWLQVMWGQGLRPRTYHPMVDAAPDADLTRYIAMNAGEVRQQVDTLDLHETYIARVARAGRDTAAPAGGG</sequence>
<keyword evidence="2" id="KW-0285">Flavoprotein</keyword>
<accession>A3U2I3</accession>
<dbReference type="STRING" id="252305.OB2597_03933"/>
<keyword evidence="2" id="KW-0547">Nucleotide-binding</keyword>
<reference evidence="3 4" key="1">
    <citation type="journal article" date="2010" name="J. Bacteriol.">
        <title>Genome sequences of Oceanicola granulosus HTCC2516(T) and Oceanicola batsensis HTCC2597(TDelta).</title>
        <authorList>
            <person name="Thrash J.C."/>
            <person name="Cho J.C."/>
            <person name="Vergin K.L."/>
            <person name="Giovannoni S.J."/>
        </authorList>
    </citation>
    <scope>NUCLEOTIDE SEQUENCE [LARGE SCALE GENOMIC DNA]</scope>
    <source>
        <strain evidence="4">ATCC BAA-863 / DSM 15984 / KCTC 12145 / HTCC2597</strain>
    </source>
</reference>
<keyword evidence="2" id="KW-0274">FAD</keyword>
<organism evidence="3 4">
    <name type="scientific">Pseudooceanicola batsensis (strain ATCC BAA-863 / DSM 15984 / KCTC 12145 / HTCC2597)</name>
    <name type="common">Oceanicola batsensis</name>
    <dbReference type="NCBI Taxonomy" id="252305"/>
    <lineage>
        <taxon>Bacteria</taxon>
        <taxon>Pseudomonadati</taxon>
        <taxon>Pseudomonadota</taxon>
        <taxon>Alphaproteobacteria</taxon>
        <taxon>Rhodobacterales</taxon>
        <taxon>Paracoccaceae</taxon>
        <taxon>Pseudooceanicola</taxon>
    </lineage>
</organism>
<evidence type="ECO:0000313" key="3">
    <source>
        <dbReference type="EMBL" id="EAQ01557.1"/>
    </source>
</evidence>
<dbReference type="Pfam" id="PF04820">
    <property type="entry name" value="Trp_halogenase"/>
    <property type="match status" value="1"/>
</dbReference>
<feature type="binding site" evidence="2">
    <location>
        <position position="339"/>
    </location>
    <ligand>
        <name>FAD</name>
        <dbReference type="ChEBI" id="CHEBI:57692"/>
    </ligand>
</feature>
<evidence type="ECO:0000256" key="1">
    <source>
        <dbReference type="PIRSR" id="PIRSR011396-1"/>
    </source>
</evidence>
<keyword evidence="4" id="KW-1185">Reference proteome</keyword>
<proteinExistence type="predicted"/>